<dbReference type="KEGG" id="tpla:ElP_16300"/>
<protein>
    <submittedName>
        <fullName evidence="2">Uncharacterized protein</fullName>
    </submittedName>
</protein>
<proteinExistence type="predicted"/>
<feature type="compositionally biased region" description="Low complexity" evidence="1">
    <location>
        <begin position="54"/>
        <end position="63"/>
    </location>
</feature>
<dbReference type="EMBL" id="CP036426">
    <property type="protein sequence ID" value="QDV33751.1"/>
    <property type="molecule type" value="Genomic_DNA"/>
</dbReference>
<organism evidence="2 3">
    <name type="scientific">Tautonia plasticadhaerens</name>
    <dbReference type="NCBI Taxonomy" id="2527974"/>
    <lineage>
        <taxon>Bacteria</taxon>
        <taxon>Pseudomonadati</taxon>
        <taxon>Planctomycetota</taxon>
        <taxon>Planctomycetia</taxon>
        <taxon>Isosphaerales</taxon>
        <taxon>Isosphaeraceae</taxon>
        <taxon>Tautonia</taxon>
    </lineage>
</organism>
<reference evidence="2 3" key="1">
    <citation type="submission" date="2019-02" db="EMBL/GenBank/DDBJ databases">
        <title>Deep-cultivation of Planctomycetes and their phenomic and genomic characterization uncovers novel biology.</title>
        <authorList>
            <person name="Wiegand S."/>
            <person name="Jogler M."/>
            <person name="Boedeker C."/>
            <person name="Pinto D."/>
            <person name="Vollmers J."/>
            <person name="Rivas-Marin E."/>
            <person name="Kohn T."/>
            <person name="Peeters S.H."/>
            <person name="Heuer A."/>
            <person name="Rast P."/>
            <person name="Oberbeckmann S."/>
            <person name="Bunk B."/>
            <person name="Jeske O."/>
            <person name="Meyerdierks A."/>
            <person name="Storesund J.E."/>
            <person name="Kallscheuer N."/>
            <person name="Luecker S."/>
            <person name="Lage O.M."/>
            <person name="Pohl T."/>
            <person name="Merkel B.J."/>
            <person name="Hornburger P."/>
            <person name="Mueller R.-W."/>
            <person name="Bruemmer F."/>
            <person name="Labrenz M."/>
            <person name="Spormann A.M."/>
            <person name="Op den Camp H."/>
            <person name="Overmann J."/>
            <person name="Amann R."/>
            <person name="Jetten M.S.M."/>
            <person name="Mascher T."/>
            <person name="Medema M.H."/>
            <person name="Devos D.P."/>
            <person name="Kaster A.-K."/>
            <person name="Ovreas L."/>
            <person name="Rohde M."/>
            <person name="Galperin M.Y."/>
            <person name="Jogler C."/>
        </authorList>
    </citation>
    <scope>NUCLEOTIDE SEQUENCE [LARGE SCALE GENOMIC DNA]</scope>
    <source>
        <strain evidence="2 3">ElP</strain>
    </source>
</reference>
<evidence type="ECO:0000256" key="1">
    <source>
        <dbReference type="SAM" id="MobiDB-lite"/>
    </source>
</evidence>
<sequence length="79" mass="8543">MATIIGIDLGKFKGVACTFTPESREAASSKIPTDPGGWHWWLAQWSECKPSEETAAGQATSATRRTRRMAPHSTPALKA</sequence>
<evidence type="ECO:0000313" key="2">
    <source>
        <dbReference type="EMBL" id="QDV33751.1"/>
    </source>
</evidence>
<feature type="region of interest" description="Disordered" evidence="1">
    <location>
        <begin position="51"/>
        <end position="79"/>
    </location>
</feature>
<keyword evidence="3" id="KW-1185">Reference proteome</keyword>
<dbReference type="RefSeq" id="WP_145268113.1">
    <property type="nucleotide sequence ID" value="NZ_CP036426.1"/>
</dbReference>
<dbReference type="AlphaFoldDB" id="A0A518GYS1"/>
<name>A0A518GYS1_9BACT</name>
<accession>A0A518GYS1</accession>
<evidence type="ECO:0000313" key="3">
    <source>
        <dbReference type="Proteomes" id="UP000317835"/>
    </source>
</evidence>
<dbReference type="Proteomes" id="UP000317835">
    <property type="component" value="Chromosome"/>
</dbReference>
<gene>
    <name evidence="2" type="ORF">ElP_16300</name>
</gene>